<gene>
    <name evidence="4" type="ORF">ACFPZ3_57500</name>
</gene>
<evidence type="ECO:0000313" key="4">
    <source>
        <dbReference type="EMBL" id="MFC5833506.1"/>
    </source>
</evidence>
<dbReference type="InterPro" id="IPR020568">
    <property type="entry name" value="Ribosomal_Su5_D2-typ_SF"/>
</dbReference>
<evidence type="ECO:0000256" key="1">
    <source>
        <dbReference type="ARBA" id="ARBA00022777"/>
    </source>
</evidence>
<accession>A0ABW1D6U6</accession>
<reference evidence="5" key="1">
    <citation type="journal article" date="2019" name="Int. J. Syst. Evol. Microbiol.">
        <title>The Global Catalogue of Microorganisms (GCM) 10K type strain sequencing project: providing services to taxonomists for standard genome sequencing and annotation.</title>
        <authorList>
            <consortium name="The Broad Institute Genomics Platform"/>
            <consortium name="The Broad Institute Genome Sequencing Center for Infectious Disease"/>
            <person name="Wu L."/>
            <person name="Ma J."/>
        </authorList>
    </citation>
    <scope>NUCLEOTIDE SEQUENCE [LARGE SCALE GENOMIC DNA]</scope>
    <source>
        <strain evidence="5">CCUG 53903</strain>
    </source>
</reference>
<evidence type="ECO:0000259" key="3">
    <source>
        <dbReference type="Pfam" id="PF00288"/>
    </source>
</evidence>
<keyword evidence="5" id="KW-1185">Reference proteome</keyword>
<dbReference type="GO" id="GO:0016301">
    <property type="term" value="F:kinase activity"/>
    <property type="evidence" value="ECO:0007669"/>
    <property type="project" value="UniProtKB-KW"/>
</dbReference>
<comment type="caution">
    <text evidence="4">The sequence shown here is derived from an EMBL/GenBank/DDBJ whole genome shotgun (WGS) entry which is preliminary data.</text>
</comment>
<dbReference type="InterPro" id="IPR006204">
    <property type="entry name" value="GHMP_kinase_N_dom"/>
</dbReference>
<dbReference type="EMBL" id="JBHSPA010000094">
    <property type="protein sequence ID" value="MFC5833506.1"/>
    <property type="molecule type" value="Genomic_DNA"/>
</dbReference>
<dbReference type="Proteomes" id="UP001596058">
    <property type="component" value="Unassembled WGS sequence"/>
</dbReference>
<dbReference type="Pfam" id="PF00288">
    <property type="entry name" value="GHMP_kinases_N"/>
    <property type="match status" value="1"/>
</dbReference>
<keyword evidence="1 4" id="KW-0808">Transferase</keyword>
<dbReference type="InterPro" id="IPR014721">
    <property type="entry name" value="Ribsml_uS5_D2-typ_fold_subgr"/>
</dbReference>
<sequence>MIGSDEARHQGRTGGPGYGSGSAGVHHGEIAQGVFDHGGHPRPGLVSLMCDLYHSQARFWATPNGVITVEPATKTKALRAAEATLALLAGVPRGGLLRIRSNVPPARGFGSSTSDVLAAVRAVLSAHGRALPAATIACLVVEAEIASDPLMFDDESVLLFAHRDGDIIEDFGAPLPPMDVLGFGTSSDGRGVDTLALPHAVYTRSEHQAFDEIRTMLRLSISTSDPHLLGRTATISTRINQRRLPIPGLDTIEPLVRRVGAVGLQTAHSGDIAGLLFDGRDPETPARRRLAQSLLSDIGISATWHFTVGKREKAHVATRGRHLSTQ</sequence>
<proteinExistence type="predicted"/>
<evidence type="ECO:0000313" key="5">
    <source>
        <dbReference type="Proteomes" id="UP001596058"/>
    </source>
</evidence>
<keyword evidence="1 4" id="KW-0418">Kinase</keyword>
<dbReference type="SUPFAM" id="SSF54211">
    <property type="entry name" value="Ribosomal protein S5 domain 2-like"/>
    <property type="match status" value="1"/>
</dbReference>
<feature type="region of interest" description="Disordered" evidence="2">
    <location>
        <begin position="1"/>
        <end position="23"/>
    </location>
</feature>
<feature type="compositionally biased region" description="Gly residues" evidence="2">
    <location>
        <begin position="12"/>
        <end position="22"/>
    </location>
</feature>
<feature type="domain" description="GHMP kinase N-terminal" evidence="3">
    <location>
        <begin position="79"/>
        <end position="145"/>
    </location>
</feature>
<organism evidence="4 5">
    <name type="scientific">Nonomuraea insulae</name>
    <dbReference type="NCBI Taxonomy" id="1616787"/>
    <lineage>
        <taxon>Bacteria</taxon>
        <taxon>Bacillati</taxon>
        <taxon>Actinomycetota</taxon>
        <taxon>Actinomycetes</taxon>
        <taxon>Streptosporangiales</taxon>
        <taxon>Streptosporangiaceae</taxon>
        <taxon>Nonomuraea</taxon>
    </lineage>
</organism>
<evidence type="ECO:0000256" key="2">
    <source>
        <dbReference type="SAM" id="MobiDB-lite"/>
    </source>
</evidence>
<dbReference type="RefSeq" id="WP_379522932.1">
    <property type="nucleotide sequence ID" value="NZ_JBHSPA010000094.1"/>
</dbReference>
<protein>
    <submittedName>
        <fullName evidence="4">GHMP kinase</fullName>
    </submittedName>
</protein>
<dbReference type="Gene3D" id="3.30.230.10">
    <property type="match status" value="1"/>
</dbReference>
<name>A0ABW1D6U6_9ACTN</name>